<keyword evidence="3" id="KW-0396">Initiation factor</keyword>
<dbReference type="Pfam" id="PF01652">
    <property type="entry name" value="IF4E"/>
    <property type="match status" value="1"/>
</dbReference>
<keyword evidence="4" id="KW-1185">Reference proteome</keyword>
<dbReference type="GO" id="GO:0003723">
    <property type="term" value="F:RNA binding"/>
    <property type="evidence" value="ECO:0007669"/>
    <property type="project" value="InterPro"/>
</dbReference>
<evidence type="ECO:0000313" key="4">
    <source>
        <dbReference type="Proteomes" id="UP000823405"/>
    </source>
</evidence>
<evidence type="ECO:0000256" key="2">
    <source>
        <dbReference type="SAM" id="MobiDB-lite"/>
    </source>
</evidence>
<dbReference type="InterPro" id="IPR019770">
    <property type="entry name" value="TIF_eIF_4E_CS"/>
</dbReference>
<feature type="region of interest" description="Disordered" evidence="2">
    <location>
        <begin position="366"/>
        <end position="392"/>
    </location>
</feature>
<name>A0A9P6RH26_9FUNG</name>
<dbReference type="Proteomes" id="UP000823405">
    <property type="component" value="Unassembled WGS sequence"/>
</dbReference>
<dbReference type="InterPro" id="IPR001040">
    <property type="entry name" value="TIF_eIF_4E"/>
</dbReference>
<dbReference type="CDD" id="cd05327">
    <property type="entry name" value="retinol-DH_like_SDR_c_like"/>
    <property type="match status" value="1"/>
</dbReference>
<sequence>MTKDSTPDKRAGASQSNAVVYAPLTVEAQRGGSLFDRTAIYLSTSRYIPHRVVEASILLAEVYLLNVPEWILGEKNLGRPAVEKRIESSIAASRFATDDTVSKGGRRKVAVLTGGASGLGFMAAMAVAEAGYHVIIGDRATELGIRAVEVIKAKTKNMHVEFLYLDLGSFKDVREFVQEVSQRTNTIDLLINNAGVMDLPTFRPTAEGHDSQFGINHLGHFYLTVLLLPLVKKAPKARIVMTASSAHYGTSKINYPGITSAKAYDRINNYCSSKLATVMFVRALARSLAKTNPNITVNCLHPGACYTNLFKSSWLLYILTTIGFQYFLRSPARGARTIVYLSLSEEVEGISGEYWFDERIRQRNPASNDVKSQEELLRARAQGESAPAGSSKLVQLQRLNSSTSVLGGGPASASILTTPTTVNGPSISGGALDFGGRGAESGHNSSKLAGVSGVHYGILSTGAISGAGSSAVSTSATAATAATAAMAGSATGGAGVSGAVVGGAGTTATTTLTSGSLHPLHFNWVFWFMHRAPGSKILNYESSMKKIATFGSVEDFWAVYSHLKRPHELPNVSDYHLFKQGVRPVWEDATNINGGKWIVRLKKGLASRYWENLIMAVIGDQFEVGSEICGVVLSIRGGEDILSLWNQSAHEGRINLKIRDTMKRVLNLPAETIMEYKTHNDALKDNTSFRNTDVFR</sequence>
<dbReference type="SUPFAM" id="SSF55418">
    <property type="entry name" value="eIF4e-like"/>
    <property type="match status" value="1"/>
</dbReference>
<dbReference type="PANTHER" id="PTHR43157">
    <property type="entry name" value="PHOSPHATIDYLINOSITOL-GLYCAN BIOSYNTHESIS CLASS F PROTEIN-RELATED"/>
    <property type="match status" value="1"/>
</dbReference>
<dbReference type="GO" id="GO:0005737">
    <property type="term" value="C:cytoplasm"/>
    <property type="evidence" value="ECO:0007669"/>
    <property type="project" value="InterPro"/>
</dbReference>
<dbReference type="Gene3D" id="3.30.760.10">
    <property type="entry name" value="RNA Cap, Translation Initiation Factor Eif4e"/>
    <property type="match status" value="1"/>
</dbReference>
<reference evidence="3" key="1">
    <citation type="journal article" date="2020" name="Fungal Divers.">
        <title>Resolving the Mortierellaceae phylogeny through synthesis of multi-gene phylogenetics and phylogenomics.</title>
        <authorList>
            <person name="Vandepol N."/>
            <person name="Liber J."/>
            <person name="Desiro A."/>
            <person name="Na H."/>
            <person name="Kennedy M."/>
            <person name="Barry K."/>
            <person name="Grigoriev I.V."/>
            <person name="Miller A.N."/>
            <person name="O'Donnell K."/>
            <person name="Stajich J.E."/>
            <person name="Bonito G."/>
        </authorList>
    </citation>
    <scope>NUCLEOTIDE SEQUENCE</scope>
    <source>
        <strain evidence="3">NVP60</strain>
    </source>
</reference>
<dbReference type="InterPro" id="IPR036291">
    <property type="entry name" value="NAD(P)-bd_dom_sf"/>
</dbReference>
<dbReference type="GO" id="GO:0003743">
    <property type="term" value="F:translation initiation factor activity"/>
    <property type="evidence" value="ECO:0007669"/>
    <property type="project" value="UniProtKB-KW"/>
</dbReference>
<dbReference type="PRINTS" id="PR00080">
    <property type="entry name" value="SDRFAMILY"/>
</dbReference>
<dbReference type="InterPro" id="IPR023398">
    <property type="entry name" value="TIF_eIF4e-like"/>
</dbReference>
<dbReference type="PROSITE" id="PS00813">
    <property type="entry name" value="IF4E"/>
    <property type="match status" value="1"/>
</dbReference>
<dbReference type="OrthoDB" id="191139at2759"/>
<protein>
    <submittedName>
        <fullName evidence="3">Eukaryotic translation initiation factor 4E type 2</fullName>
    </submittedName>
</protein>
<evidence type="ECO:0000313" key="3">
    <source>
        <dbReference type="EMBL" id="KAG0317158.1"/>
    </source>
</evidence>
<dbReference type="PANTHER" id="PTHR43157:SF31">
    <property type="entry name" value="PHOSPHATIDYLINOSITOL-GLYCAN BIOSYNTHESIS CLASS F PROTEIN"/>
    <property type="match status" value="1"/>
</dbReference>
<dbReference type="AlphaFoldDB" id="A0A9P6RH26"/>
<accession>A0A9P6RH26</accession>
<dbReference type="PRINTS" id="PR00081">
    <property type="entry name" value="GDHRDH"/>
</dbReference>
<keyword evidence="3" id="KW-0648">Protein biosynthesis</keyword>
<dbReference type="Pfam" id="PF00106">
    <property type="entry name" value="adh_short"/>
    <property type="match status" value="1"/>
</dbReference>
<evidence type="ECO:0000256" key="1">
    <source>
        <dbReference type="ARBA" id="ARBA00023002"/>
    </source>
</evidence>
<dbReference type="SUPFAM" id="SSF51735">
    <property type="entry name" value="NAD(P)-binding Rossmann-fold domains"/>
    <property type="match status" value="1"/>
</dbReference>
<dbReference type="EMBL" id="JAAAIN010000261">
    <property type="protein sequence ID" value="KAG0317158.1"/>
    <property type="molecule type" value="Genomic_DNA"/>
</dbReference>
<comment type="caution">
    <text evidence="3">The sequence shown here is derived from an EMBL/GenBank/DDBJ whole genome shotgun (WGS) entry which is preliminary data.</text>
</comment>
<organism evidence="3 4">
    <name type="scientific">Linnemannia gamsii</name>
    <dbReference type="NCBI Taxonomy" id="64522"/>
    <lineage>
        <taxon>Eukaryota</taxon>
        <taxon>Fungi</taxon>
        <taxon>Fungi incertae sedis</taxon>
        <taxon>Mucoromycota</taxon>
        <taxon>Mortierellomycotina</taxon>
        <taxon>Mortierellomycetes</taxon>
        <taxon>Mortierellales</taxon>
        <taxon>Mortierellaceae</taxon>
        <taxon>Linnemannia</taxon>
    </lineage>
</organism>
<keyword evidence="1" id="KW-0560">Oxidoreductase</keyword>
<dbReference type="InterPro" id="IPR002347">
    <property type="entry name" value="SDR_fam"/>
</dbReference>
<proteinExistence type="predicted"/>
<dbReference type="GO" id="GO:0016491">
    <property type="term" value="F:oxidoreductase activity"/>
    <property type="evidence" value="ECO:0007669"/>
    <property type="project" value="UniProtKB-KW"/>
</dbReference>
<gene>
    <name evidence="3" type="primary">EIF4E2</name>
    <name evidence="3" type="ORF">BGZ97_005845</name>
</gene>
<dbReference type="Gene3D" id="3.40.50.720">
    <property type="entry name" value="NAD(P)-binding Rossmann-like Domain"/>
    <property type="match status" value="1"/>
</dbReference>
<dbReference type="FunFam" id="3.30.760.10:FF:000043">
    <property type="entry name" value="Predicted protein"/>
    <property type="match status" value="1"/>
</dbReference>